<dbReference type="Proteomes" id="UP001597387">
    <property type="component" value="Unassembled WGS sequence"/>
</dbReference>
<dbReference type="InterPro" id="IPR052917">
    <property type="entry name" value="Stress-Dev_Protein"/>
</dbReference>
<proteinExistence type="predicted"/>
<name>A0ABW4ZNZ6_9SPHI</name>
<dbReference type="RefSeq" id="WP_255901088.1">
    <property type="nucleotide sequence ID" value="NZ_JAFMZO010000002.1"/>
</dbReference>
<evidence type="ECO:0000259" key="1">
    <source>
        <dbReference type="Pfam" id="PF16242"/>
    </source>
</evidence>
<gene>
    <name evidence="2" type="ORF">ACFSJU_12985</name>
</gene>
<dbReference type="Pfam" id="PF16242">
    <property type="entry name" value="Pyrid_ox_like"/>
    <property type="match status" value="1"/>
</dbReference>
<evidence type="ECO:0000313" key="2">
    <source>
        <dbReference type="EMBL" id="MFD2163314.1"/>
    </source>
</evidence>
<dbReference type="PANTHER" id="PTHR34818:SF1">
    <property type="entry name" value="PROTEIN BLI-3"/>
    <property type="match status" value="1"/>
</dbReference>
<organism evidence="2 3">
    <name type="scientific">Paradesertivirga mongoliensis</name>
    <dbReference type="NCBI Taxonomy" id="2100740"/>
    <lineage>
        <taxon>Bacteria</taxon>
        <taxon>Pseudomonadati</taxon>
        <taxon>Bacteroidota</taxon>
        <taxon>Sphingobacteriia</taxon>
        <taxon>Sphingobacteriales</taxon>
        <taxon>Sphingobacteriaceae</taxon>
        <taxon>Paradesertivirga</taxon>
    </lineage>
</organism>
<dbReference type="InterPro" id="IPR038725">
    <property type="entry name" value="YdaG_split_barrel_FMN-bd"/>
</dbReference>
<dbReference type="InterPro" id="IPR012349">
    <property type="entry name" value="Split_barrel_FMN-bd"/>
</dbReference>
<reference evidence="3" key="1">
    <citation type="journal article" date="2019" name="Int. J. Syst. Evol. Microbiol.">
        <title>The Global Catalogue of Microorganisms (GCM) 10K type strain sequencing project: providing services to taxonomists for standard genome sequencing and annotation.</title>
        <authorList>
            <consortium name="The Broad Institute Genomics Platform"/>
            <consortium name="The Broad Institute Genome Sequencing Center for Infectious Disease"/>
            <person name="Wu L."/>
            <person name="Ma J."/>
        </authorList>
    </citation>
    <scope>NUCLEOTIDE SEQUENCE [LARGE SCALE GENOMIC DNA]</scope>
    <source>
        <strain evidence="3">KCTC 42217</strain>
    </source>
</reference>
<dbReference type="SUPFAM" id="SSF50475">
    <property type="entry name" value="FMN-binding split barrel"/>
    <property type="match status" value="1"/>
</dbReference>
<dbReference type="EMBL" id="JBHUHZ010000002">
    <property type="protein sequence ID" value="MFD2163314.1"/>
    <property type="molecule type" value="Genomic_DNA"/>
</dbReference>
<keyword evidence="3" id="KW-1185">Reference proteome</keyword>
<sequence>METLHGATVQEQLQEIEHIKKARELASKLANIKIAMLTTITEQGKSHSRPMYTFELKDDGIIWMFISKESRKLKEIQANPDVLLNYSNPQHDLYIAVNGKAEISNDTSKIEELWSDRFKMWFPYGKEDPNLCLLKIIPQEAEYWDTPDLLITQVINLVKNTMGGNPYMEGENKTLRF</sequence>
<protein>
    <submittedName>
        <fullName evidence="2">Pyridoxamine 5'-phosphate oxidase family protein</fullName>
    </submittedName>
</protein>
<dbReference type="Gene3D" id="2.30.110.10">
    <property type="entry name" value="Electron Transport, Fmn-binding Protein, Chain A"/>
    <property type="match status" value="1"/>
</dbReference>
<evidence type="ECO:0000313" key="3">
    <source>
        <dbReference type="Proteomes" id="UP001597387"/>
    </source>
</evidence>
<comment type="caution">
    <text evidence="2">The sequence shown here is derived from an EMBL/GenBank/DDBJ whole genome shotgun (WGS) entry which is preliminary data.</text>
</comment>
<feature type="domain" description="General stress protein FMN-binding split barrel" evidence="1">
    <location>
        <begin position="21"/>
        <end position="165"/>
    </location>
</feature>
<accession>A0ABW4ZNZ6</accession>
<dbReference type="PANTHER" id="PTHR34818">
    <property type="entry name" value="PROTEIN BLI-3"/>
    <property type="match status" value="1"/>
</dbReference>